<evidence type="ECO:0000313" key="2">
    <source>
        <dbReference type="Proteomes" id="UP001060085"/>
    </source>
</evidence>
<reference evidence="2" key="1">
    <citation type="journal article" date="2023" name="Nat. Plants">
        <title>Single-cell RNA sequencing provides a high-resolution roadmap for understanding the multicellular compartmentation of specialized metabolism.</title>
        <authorList>
            <person name="Sun S."/>
            <person name="Shen X."/>
            <person name="Li Y."/>
            <person name="Li Y."/>
            <person name="Wang S."/>
            <person name="Li R."/>
            <person name="Zhang H."/>
            <person name="Shen G."/>
            <person name="Guo B."/>
            <person name="Wei J."/>
            <person name="Xu J."/>
            <person name="St-Pierre B."/>
            <person name="Chen S."/>
            <person name="Sun C."/>
        </authorList>
    </citation>
    <scope>NUCLEOTIDE SEQUENCE [LARGE SCALE GENOMIC DNA]</scope>
</reference>
<name>A0ACC0A8W0_CATRO</name>
<evidence type="ECO:0000313" key="1">
    <source>
        <dbReference type="EMBL" id="KAI5657206.1"/>
    </source>
</evidence>
<organism evidence="1 2">
    <name type="scientific">Catharanthus roseus</name>
    <name type="common">Madagascar periwinkle</name>
    <name type="synonym">Vinca rosea</name>
    <dbReference type="NCBI Taxonomy" id="4058"/>
    <lineage>
        <taxon>Eukaryota</taxon>
        <taxon>Viridiplantae</taxon>
        <taxon>Streptophyta</taxon>
        <taxon>Embryophyta</taxon>
        <taxon>Tracheophyta</taxon>
        <taxon>Spermatophyta</taxon>
        <taxon>Magnoliopsida</taxon>
        <taxon>eudicotyledons</taxon>
        <taxon>Gunneridae</taxon>
        <taxon>Pentapetalae</taxon>
        <taxon>asterids</taxon>
        <taxon>lamiids</taxon>
        <taxon>Gentianales</taxon>
        <taxon>Apocynaceae</taxon>
        <taxon>Rauvolfioideae</taxon>
        <taxon>Vinceae</taxon>
        <taxon>Catharanthinae</taxon>
        <taxon>Catharanthus</taxon>
    </lineage>
</organism>
<dbReference type="Proteomes" id="UP001060085">
    <property type="component" value="Linkage Group LG06"/>
</dbReference>
<dbReference type="EMBL" id="CM044706">
    <property type="protein sequence ID" value="KAI5657206.1"/>
    <property type="molecule type" value="Genomic_DNA"/>
</dbReference>
<comment type="caution">
    <text evidence="1">The sequence shown here is derived from an EMBL/GenBank/DDBJ whole genome shotgun (WGS) entry which is preliminary data.</text>
</comment>
<protein>
    <submittedName>
        <fullName evidence="1">Uncharacterized protein</fullName>
    </submittedName>
</protein>
<sequence>MAGNENEETISLETTPTWAVAVVCFVLVSISILIEHGLHLLAKYLQKKRKKSLLHALNKIKSDLLLLGFISLFLTFCQKYIAKICIPKDVVESFLPCQSLTSDDKEESKCQEQEKMSFMSRKGAQELQMLIFVLAFFHVLTCLLTFSLGMAKMRRWRSWEAETRTMEYKFSNDPRRIQLIHQTTFGRRHLKFWSEHRILRLPVAFLRQFYESVSKADYFTLRHGFIMKHFTEESDFNFQKYLRRALEKDFGVVVGMNLWIWIFSVLFIFFNAYVFRNYFWLPFIPLVMLLVVGTKLQAIITKMCLDSNYKSYVTQGRLLVRPSDHFFWFGQPKLLLHLMHFILFQNSFQLAFFVWSWYKYGLRSCFHRKTEDIAIKLTMGVVVHILCGYVTLPLYALVTQMGTSMRNAVFPEGVVNGLKRWRKRARKNLAIKNKYWRASPSLDASVEDNSPSFSVLDPSLSVELGYTNTSTMDDWNTSAEEITSDEDSDNGKQVVVQPEKIGLGSFKGFNMDKMQ</sequence>
<keyword evidence="2" id="KW-1185">Reference proteome</keyword>
<gene>
    <name evidence="1" type="ORF">M9H77_25999</name>
</gene>
<proteinExistence type="predicted"/>
<accession>A0ACC0A8W0</accession>